<dbReference type="Pfam" id="PF01569">
    <property type="entry name" value="PAP2"/>
    <property type="match status" value="1"/>
</dbReference>
<evidence type="ECO:0000259" key="2">
    <source>
        <dbReference type="SMART" id="SM00014"/>
    </source>
</evidence>
<feature type="transmembrane region" description="Helical" evidence="1">
    <location>
        <begin position="201"/>
        <end position="219"/>
    </location>
</feature>
<dbReference type="CDD" id="cd03392">
    <property type="entry name" value="PAP2_like_2"/>
    <property type="match status" value="1"/>
</dbReference>
<feature type="domain" description="Phosphatidic acid phosphatase type 2/haloperoxidase" evidence="2">
    <location>
        <begin position="99"/>
        <end position="216"/>
    </location>
</feature>
<accession>A0A2T1HWD5</accession>
<dbReference type="AlphaFoldDB" id="A0A2T1HWD5"/>
<dbReference type="PANTHER" id="PTHR14969">
    <property type="entry name" value="SPHINGOSINE-1-PHOSPHATE PHOSPHOHYDROLASE"/>
    <property type="match status" value="1"/>
</dbReference>
<keyword evidence="4" id="KW-1185">Reference proteome</keyword>
<evidence type="ECO:0000313" key="4">
    <source>
        <dbReference type="Proteomes" id="UP000239772"/>
    </source>
</evidence>
<comment type="caution">
    <text evidence="3">The sequence shown here is derived from an EMBL/GenBank/DDBJ whole genome shotgun (WGS) entry which is preliminary data.</text>
</comment>
<dbReference type="Gene3D" id="1.20.144.10">
    <property type="entry name" value="Phosphatidic acid phosphatase type 2/haloperoxidase"/>
    <property type="match status" value="2"/>
</dbReference>
<dbReference type="PANTHER" id="PTHR14969:SF13">
    <property type="entry name" value="AT30094P"/>
    <property type="match status" value="1"/>
</dbReference>
<keyword evidence="1" id="KW-1133">Transmembrane helix</keyword>
<protein>
    <submittedName>
        <fullName evidence="3">Phosphoesterase</fullName>
    </submittedName>
</protein>
<name>A0A2T1HWD5_9HYPH</name>
<dbReference type="InterPro" id="IPR036938">
    <property type="entry name" value="PAP2/HPO_sf"/>
</dbReference>
<feature type="transmembrane region" description="Helical" evidence="1">
    <location>
        <begin position="12"/>
        <end position="33"/>
    </location>
</feature>
<dbReference type="InterPro" id="IPR000326">
    <property type="entry name" value="PAP2/HPO"/>
</dbReference>
<organism evidence="3 4">
    <name type="scientific">Alsobacter soli</name>
    <dbReference type="NCBI Taxonomy" id="2109933"/>
    <lineage>
        <taxon>Bacteria</taxon>
        <taxon>Pseudomonadati</taxon>
        <taxon>Pseudomonadota</taxon>
        <taxon>Alphaproteobacteria</taxon>
        <taxon>Hyphomicrobiales</taxon>
        <taxon>Alsobacteraceae</taxon>
        <taxon>Alsobacter</taxon>
    </lineage>
</organism>
<keyword evidence="1" id="KW-0472">Membrane</keyword>
<feature type="transmembrane region" description="Helical" evidence="1">
    <location>
        <begin position="174"/>
        <end position="195"/>
    </location>
</feature>
<dbReference type="OrthoDB" id="9801622at2"/>
<gene>
    <name evidence="3" type="ORF">SLNSH_05835</name>
</gene>
<dbReference type="SUPFAM" id="SSF48317">
    <property type="entry name" value="Acid phosphatase/Vanadium-dependent haloperoxidase"/>
    <property type="match status" value="1"/>
</dbReference>
<dbReference type="EMBL" id="PVZS01000005">
    <property type="protein sequence ID" value="PSC05900.1"/>
    <property type="molecule type" value="Genomic_DNA"/>
</dbReference>
<dbReference type="SMART" id="SM00014">
    <property type="entry name" value="acidPPc"/>
    <property type="match status" value="1"/>
</dbReference>
<feature type="transmembrane region" description="Helical" evidence="1">
    <location>
        <begin position="74"/>
        <end position="96"/>
    </location>
</feature>
<feature type="transmembrane region" description="Helical" evidence="1">
    <location>
        <begin position="144"/>
        <end position="162"/>
    </location>
</feature>
<reference evidence="4" key="1">
    <citation type="submission" date="2018-03" db="EMBL/GenBank/DDBJ databases">
        <authorList>
            <person name="Sun L."/>
            <person name="Liu H."/>
            <person name="Chen W."/>
            <person name="Huang K."/>
            <person name="Liu W."/>
            <person name="Gao X."/>
        </authorList>
    </citation>
    <scope>NUCLEOTIDE SEQUENCE [LARGE SCALE GENOMIC DNA]</scope>
    <source>
        <strain evidence="4">SH9</strain>
    </source>
</reference>
<sequence>MLDDIRSRFKLELGSVLALAVIAAGLFVFVRIADEVVEGDTHGFDQKILLALRTPGDLANPIGPPWLEGVMKDLTSLGSFTVLTILTLSAILYLVLDGKRGAAALTAASIGGGTLLSGLLKMSFDRPRPDLVAHLVDVHTLSFPSGHAMMSAVTYITLGALLARVSAKRRIKVFIVGLGILLAVVVGASRIYLGVHWPTDVLAGWAVGAAWAMLCWEVARMLQRRGAVEREPEEGVPESAT</sequence>
<evidence type="ECO:0000256" key="1">
    <source>
        <dbReference type="SAM" id="Phobius"/>
    </source>
</evidence>
<evidence type="ECO:0000313" key="3">
    <source>
        <dbReference type="EMBL" id="PSC05900.1"/>
    </source>
</evidence>
<keyword evidence="1" id="KW-0812">Transmembrane</keyword>
<dbReference type="RefSeq" id="WP_106335874.1">
    <property type="nucleotide sequence ID" value="NZ_PVZS01000005.1"/>
</dbReference>
<feature type="transmembrane region" description="Helical" evidence="1">
    <location>
        <begin position="103"/>
        <end position="124"/>
    </location>
</feature>
<proteinExistence type="predicted"/>
<dbReference type="Proteomes" id="UP000239772">
    <property type="component" value="Unassembled WGS sequence"/>
</dbReference>